<protein>
    <submittedName>
        <fullName evidence="2">Uncharacterized protein</fullName>
    </submittedName>
</protein>
<name>A0A6J5JXZ7_9BURK</name>
<dbReference type="EMBL" id="CADILN010000001">
    <property type="protein sequence ID" value="CAB4047033.1"/>
    <property type="molecule type" value="Genomic_DNA"/>
</dbReference>
<organism evidence="2 3">
    <name type="scientific">Paraburkholderia phenoliruptrix</name>
    <dbReference type="NCBI Taxonomy" id="252970"/>
    <lineage>
        <taxon>Bacteria</taxon>
        <taxon>Pseudomonadati</taxon>
        <taxon>Pseudomonadota</taxon>
        <taxon>Betaproteobacteria</taxon>
        <taxon>Burkholderiales</taxon>
        <taxon>Burkholderiaceae</taxon>
        <taxon>Paraburkholderia</taxon>
    </lineage>
</organism>
<dbReference type="RefSeq" id="WP_013590581.1">
    <property type="nucleotide sequence ID" value="NZ_CADILN010000001.1"/>
</dbReference>
<gene>
    <name evidence="1" type="ORF">LMG22037_00369</name>
    <name evidence="2" type="ORF">LMG9964_00665</name>
</gene>
<evidence type="ECO:0000313" key="3">
    <source>
        <dbReference type="Proteomes" id="UP000494102"/>
    </source>
</evidence>
<dbReference type="Proteomes" id="UP000494249">
    <property type="component" value="Unassembled WGS sequence"/>
</dbReference>
<evidence type="ECO:0000313" key="2">
    <source>
        <dbReference type="EMBL" id="CAB4047033.1"/>
    </source>
</evidence>
<evidence type="ECO:0000313" key="1">
    <source>
        <dbReference type="EMBL" id="CAB3642013.1"/>
    </source>
</evidence>
<dbReference type="AlphaFoldDB" id="A0A6J5JXZ7"/>
<accession>A0A6J5JXZ7</accession>
<reference evidence="3 4" key="1">
    <citation type="submission" date="2020-04" db="EMBL/GenBank/DDBJ databases">
        <authorList>
            <person name="De Canck E."/>
        </authorList>
    </citation>
    <scope>NUCLEOTIDE SEQUENCE [LARGE SCALE GENOMIC DNA]</scope>
    <source>
        <strain evidence="1 4">LMG 22037</strain>
        <strain evidence="2 3">LMG 9964</strain>
    </source>
</reference>
<proteinExistence type="predicted"/>
<dbReference type="EMBL" id="CADIKB010000001">
    <property type="protein sequence ID" value="CAB3642013.1"/>
    <property type="molecule type" value="Genomic_DNA"/>
</dbReference>
<sequence length="47" mass="5112">MSALTVILGIWAMVAFCAVLFIRGATARVERPSESTQSRPARFSIAE</sequence>
<dbReference type="GeneID" id="84319933"/>
<evidence type="ECO:0000313" key="4">
    <source>
        <dbReference type="Proteomes" id="UP000494249"/>
    </source>
</evidence>
<dbReference type="Proteomes" id="UP000494102">
    <property type="component" value="Unassembled WGS sequence"/>
</dbReference>